<evidence type="ECO:0000313" key="8">
    <source>
        <dbReference type="EMBL" id="CTQ67454.1"/>
    </source>
</evidence>
<proteinExistence type="inferred from homology"/>
<dbReference type="EMBL" id="CXWD01000004">
    <property type="protein sequence ID" value="CTQ67454.1"/>
    <property type="molecule type" value="Genomic_DNA"/>
</dbReference>
<evidence type="ECO:0000256" key="2">
    <source>
        <dbReference type="ARBA" id="ARBA00022723"/>
    </source>
</evidence>
<dbReference type="GO" id="GO:0006508">
    <property type="term" value="P:proteolysis"/>
    <property type="evidence" value="ECO:0007669"/>
    <property type="project" value="UniProtKB-KW"/>
</dbReference>
<evidence type="ECO:0000259" key="7">
    <source>
        <dbReference type="PROSITE" id="PS50249"/>
    </source>
</evidence>
<dbReference type="AlphaFoldDB" id="A0A0M7A0Y1"/>
<dbReference type="PANTHER" id="PTHR30471">
    <property type="entry name" value="DNA REPAIR PROTEIN RADC"/>
    <property type="match status" value="1"/>
</dbReference>
<keyword evidence="4" id="KW-0862">Zinc</keyword>
<keyword evidence="1" id="KW-0645">Protease</keyword>
<dbReference type="SUPFAM" id="SSF47781">
    <property type="entry name" value="RuvA domain 2-like"/>
    <property type="match status" value="1"/>
</dbReference>
<dbReference type="InterPro" id="IPR025657">
    <property type="entry name" value="RadC_JAB"/>
</dbReference>
<dbReference type="PANTHER" id="PTHR30471:SF3">
    <property type="entry name" value="UPF0758 PROTEIN YEES-RELATED"/>
    <property type="match status" value="1"/>
</dbReference>
<dbReference type="GO" id="GO:0046872">
    <property type="term" value="F:metal ion binding"/>
    <property type="evidence" value="ECO:0007669"/>
    <property type="project" value="UniProtKB-KW"/>
</dbReference>
<dbReference type="PROSITE" id="PS50249">
    <property type="entry name" value="MPN"/>
    <property type="match status" value="1"/>
</dbReference>
<dbReference type="CDD" id="cd08071">
    <property type="entry name" value="MPN_DUF2466"/>
    <property type="match status" value="1"/>
</dbReference>
<keyword evidence="2" id="KW-0479">Metal-binding</keyword>
<protein>
    <submittedName>
        <fullName evidence="8">DNA repair protein RadC</fullName>
    </submittedName>
</protein>
<comment type="similarity">
    <text evidence="6">Belongs to the UPF0758 family.</text>
</comment>
<dbReference type="SUPFAM" id="SSF102712">
    <property type="entry name" value="JAB1/MPN domain"/>
    <property type="match status" value="1"/>
</dbReference>
<dbReference type="InterPro" id="IPR020891">
    <property type="entry name" value="UPF0758_CS"/>
</dbReference>
<dbReference type="GO" id="GO:0008237">
    <property type="term" value="F:metallopeptidase activity"/>
    <property type="evidence" value="ECO:0007669"/>
    <property type="project" value="UniProtKB-KW"/>
</dbReference>
<evidence type="ECO:0000256" key="3">
    <source>
        <dbReference type="ARBA" id="ARBA00022801"/>
    </source>
</evidence>
<dbReference type="STRING" id="388408.LAX5112_01398"/>
<organism evidence="8 9">
    <name type="scientific">Roseibium alexandrii</name>
    <dbReference type="NCBI Taxonomy" id="388408"/>
    <lineage>
        <taxon>Bacteria</taxon>
        <taxon>Pseudomonadati</taxon>
        <taxon>Pseudomonadota</taxon>
        <taxon>Alphaproteobacteria</taxon>
        <taxon>Hyphomicrobiales</taxon>
        <taxon>Stappiaceae</taxon>
        <taxon>Roseibium</taxon>
    </lineage>
</organism>
<keyword evidence="9" id="KW-1185">Reference proteome</keyword>
<dbReference type="InterPro" id="IPR010994">
    <property type="entry name" value="RuvA_2-like"/>
</dbReference>
<feature type="domain" description="MPN" evidence="7">
    <location>
        <begin position="118"/>
        <end position="240"/>
    </location>
</feature>
<dbReference type="InterPro" id="IPR046778">
    <property type="entry name" value="UPF0758_N"/>
</dbReference>
<accession>A0A0M7A0Y1</accession>
<dbReference type="Gene3D" id="3.40.140.10">
    <property type="entry name" value="Cytidine Deaminase, domain 2"/>
    <property type="match status" value="1"/>
</dbReference>
<sequence>MSNGGNEPGSRSLALQPVIDLNHAKEQLRFRCREVGPDALTDLEIITLLLVPLYRWEHAETIAQRLLSEFQSLPELLNAPRHRLLEFPGVGPVLADTLSAIRQCIVRSARAEITERRVLDCWSEVIDYIQATMGYLEIEQFRCLFLNKKHGIIADEIMHEGTVDHTPVYPRELMRRALILQASALILVHNHPSGDPTPSRTDIEMTAQLVDIAKPLGIEINDHIIVARGLAVSFKGMNLL</sequence>
<evidence type="ECO:0000256" key="4">
    <source>
        <dbReference type="ARBA" id="ARBA00022833"/>
    </source>
</evidence>
<evidence type="ECO:0000256" key="1">
    <source>
        <dbReference type="ARBA" id="ARBA00022670"/>
    </source>
</evidence>
<dbReference type="Pfam" id="PF04002">
    <property type="entry name" value="RadC"/>
    <property type="match status" value="1"/>
</dbReference>
<dbReference type="NCBIfam" id="TIGR00608">
    <property type="entry name" value="radc"/>
    <property type="match status" value="1"/>
</dbReference>
<dbReference type="Pfam" id="PF20582">
    <property type="entry name" value="UPF0758_N"/>
    <property type="match status" value="1"/>
</dbReference>
<dbReference type="InterPro" id="IPR037518">
    <property type="entry name" value="MPN"/>
</dbReference>
<keyword evidence="5" id="KW-0482">Metalloprotease</keyword>
<dbReference type="NCBIfam" id="NF000642">
    <property type="entry name" value="PRK00024.1"/>
    <property type="match status" value="1"/>
</dbReference>
<evidence type="ECO:0000313" key="9">
    <source>
        <dbReference type="Proteomes" id="UP000053235"/>
    </source>
</evidence>
<name>A0A0M7A0Y1_9HYPH</name>
<dbReference type="PROSITE" id="PS01302">
    <property type="entry name" value="UPF0758"/>
    <property type="match status" value="1"/>
</dbReference>
<evidence type="ECO:0000256" key="5">
    <source>
        <dbReference type="ARBA" id="ARBA00023049"/>
    </source>
</evidence>
<evidence type="ECO:0000256" key="6">
    <source>
        <dbReference type="RuleBase" id="RU003797"/>
    </source>
</evidence>
<gene>
    <name evidence="8" type="ORF">LAX5112_01398</name>
</gene>
<keyword evidence="3" id="KW-0378">Hydrolase</keyword>
<reference evidence="9" key="1">
    <citation type="submission" date="2015-07" db="EMBL/GenBank/DDBJ databases">
        <authorList>
            <person name="Rodrigo-Torres Lidia"/>
            <person name="Arahal R.David."/>
        </authorList>
    </citation>
    <scope>NUCLEOTIDE SEQUENCE [LARGE SCALE GENOMIC DNA]</scope>
    <source>
        <strain evidence="9">CECT 5112</strain>
    </source>
</reference>
<dbReference type="Proteomes" id="UP000053235">
    <property type="component" value="Unassembled WGS sequence"/>
</dbReference>
<dbReference type="Gene3D" id="1.10.150.20">
    <property type="entry name" value="5' to 3' exonuclease, C-terminal subdomain"/>
    <property type="match status" value="1"/>
</dbReference>
<dbReference type="InterPro" id="IPR001405">
    <property type="entry name" value="UPF0758"/>
</dbReference>